<organism evidence="1 2">
    <name type="scientific">Russula earlei</name>
    <dbReference type="NCBI Taxonomy" id="71964"/>
    <lineage>
        <taxon>Eukaryota</taxon>
        <taxon>Fungi</taxon>
        <taxon>Dikarya</taxon>
        <taxon>Basidiomycota</taxon>
        <taxon>Agaricomycotina</taxon>
        <taxon>Agaricomycetes</taxon>
        <taxon>Russulales</taxon>
        <taxon>Russulaceae</taxon>
        <taxon>Russula</taxon>
    </lineage>
</organism>
<name>A0ACC0UG50_9AGAM</name>
<dbReference type="EMBL" id="JAGFNK010000036">
    <property type="protein sequence ID" value="KAI9510710.1"/>
    <property type="molecule type" value="Genomic_DNA"/>
</dbReference>
<sequence length="205" mass="22205">MMLVSGFCLDGAGVFQFLYKSLTTLQPPPFSTINKPPCLTLLPHLLNNLRLLHVKLSVPVALWAVLNSIGHLLAPQLPDNLFNFKDKSIITYQLIWLLKWLPFNQCLLLHSIMDKPLPLLSLPLPLSHSAAPGSGSGSGSAAAAVYRSGSGSLSTPDLTTNPPLPHSNRQYQYLPADLAAQLAALPPPLKRGHHVPASVIMFPLM</sequence>
<keyword evidence="2" id="KW-1185">Reference proteome</keyword>
<comment type="caution">
    <text evidence="1">The sequence shown here is derived from an EMBL/GenBank/DDBJ whole genome shotgun (WGS) entry which is preliminary data.</text>
</comment>
<dbReference type="Proteomes" id="UP001207468">
    <property type="component" value="Unassembled WGS sequence"/>
</dbReference>
<reference evidence="1" key="1">
    <citation type="submission" date="2021-03" db="EMBL/GenBank/DDBJ databases">
        <title>Evolutionary priming and transition to the ectomycorrhizal habit in an iconic lineage of mushroom-forming fungi: is preadaptation a requirement?</title>
        <authorList>
            <consortium name="DOE Joint Genome Institute"/>
            <person name="Looney B.P."/>
            <person name="Miyauchi S."/>
            <person name="Morin E."/>
            <person name="Drula E."/>
            <person name="Courty P.E."/>
            <person name="Chicoki N."/>
            <person name="Fauchery L."/>
            <person name="Kohler A."/>
            <person name="Kuo A."/>
            <person name="LaButti K."/>
            <person name="Pangilinan J."/>
            <person name="Lipzen A."/>
            <person name="Riley R."/>
            <person name="Andreopoulos W."/>
            <person name="He G."/>
            <person name="Johnson J."/>
            <person name="Barry K.W."/>
            <person name="Grigoriev I.V."/>
            <person name="Nagy L."/>
            <person name="Hibbett D."/>
            <person name="Henrissat B."/>
            <person name="Matheny P.B."/>
            <person name="Labbe J."/>
            <person name="Martin A.F."/>
        </authorList>
    </citation>
    <scope>NUCLEOTIDE SEQUENCE</scope>
    <source>
        <strain evidence="1">BPL698</strain>
    </source>
</reference>
<accession>A0ACC0UG50</accession>
<evidence type="ECO:0000313" key="1">
    <source>
        <dbReference type="EMBL" id="KAI9510710.1"/>
    </source>
</evidence>
<proteinExistence type="predicted"/>
<evidence type="ECO:0000313" key="2">
    <source>
        <dbReference type="Proteomes" id="UP001207468"/>
    </source>
</evidence>
<protein>
    <submittedName>
        <fullName evidence="1">Uncharacterized protein</fullName>
    </submittedName>
</protein>
<gene>
    <name evidence="1" type="ORF">F5148DRAFT_1147377</name>
</gene>